<feature type="region of interest" description="Disordered" evidence="1">
    <location>
        <begin position="343"/>
        <end position="393"/>
    </location>
</feature>
<feature type="compositionally biased region" description="Pro residues" evidence="1">
    <location>
        <begin position="845"/>
        <end position="855"/>
    </location>
</feature>
<reference evidence="2" key="1">
    <citation type="journal article" date="2021" name="Proc. Natl. Acad. Sci. U.S.A.">
        <title>Three genomes in the algal genus Volvox reveal the fate of a haploid sex-determining region after a transition to homothallism.</title>
        <authorList>
            <person name="Yamamoto K."/>
            <person name="Hamaji T."/>
            <person name="Kawai-Toyooka H."/>
            <person name="Matsuzaki R."/>
            <person name="Takahashi F."/>
            <person name="Nishimura Y."/>
            <person name="Kawachi M."/>
            <person name="Noguchi H."/>
            <person name="Minakuchi Y."/>
            <person name="Umen J.G."/>
            <person name="Toyoda A."/>
            <person name="Nozaki H."/>
        </authorList>
    </citation>
    <scope>NUCLEOTIDE SEQUENCE</scope>
    <source>
        <strain evidence="2">NIES-3785</strain>
    </source>
</reference>
<evidence type="ECO:0000313" key="2">
    <source>
        <dbReference type="EMBL" id="GIM09530.1"/>
    </source>
</evidence>
<dbReference type="EMBL" id="BNCQ01000031">
    <property type="protein sequence ID" value="GIM09530.1"/>
    <property type="molecule type" value="Genomic_DNA"/>
</dbReference>
<feature type="region of interest" description="Disordered" evidence="1">
    <location>
        <begin position="828"/>
        <end position="880"/>
    </location>
</feature>
<protein>
    <submittedName>
        <fullName evidence="2">Uncharacterized protein</fullName>
    </submittedName>
</protein>
<feature type="region of interest" description="Disordered" evidence="1">
    <location>
        <begin position="196"/>
        <end position="246"/>
    </location>
</feature>
<proteinExistence type="predicted"/>
<evidence type="ECO:0000313" key="3">
    <source>
        <dbReference type="Proteomes" id="UP000722791"/>
    </source>
</evidence>
<name>A0A8J4GLT1_9CHLO</name>
<dbReference type="Proteomes" id="UP000722791">
    <property type="component" value="Unassembled WGS sequence"/>
</dbReference>
<evidence type="ECO:0000256" key="1">
    <source>
        <dbReference type="SAM" id="MobiDB-lite"/>
    </source>
</evidence>
<sequence length="1015" mass="106815">MHAKLPYCAHKPSNPHHRRLIINWRHPQHPVVCALSTRGLQVASKRAANSAMLSTRLSKCTDLASIHALLLQQAGRTHDALPGVFHTQLATDTRPADAVAAFRHLAARWRSSAQGPLEAALLSDALQFAYALLNVHLSFLQPREVAAIINSLAGLRSANPEVLRRLADSLARRPAPAAVAMPLPGNVMQQSLAGMPAPVSTSVAPPPQPLQATSTHFPSSPVVAASASTSASGSEEPPSTSMSGSSLTSAVASVSAAPGLARLTSPELAAVVSALAAFNLRPGDAWLGLCMSCLQLGLPFLSGPQLAQLLWALVQLGVRPTSPWLALYEEALSRCLERHLEDPEAATEGAVTAPEMTGHTETQQPKQSKKSRSRAPQHHRHRQQGPTVAPAAATAAGDELSCADLVRVLSASAEVAFQPGERCRTLLLAALGSRLRDMQPHQVAGLAWGMTRLGWQVDARWRDTFLQVTWSLLPQLRAADLTAVLDFVARARLSPTRTWLRRCLETSLPHLPQVSPRDLPGLLFDLTELDDRLFAPRGAAATAVTCAFNASPGGGATVALGDGFPGPAAVATTPATRASEATGIAAATKPGPGDIGQQRGTTKESQGKIKGGKGVNDGGVGHDDDGNDGAERGLEALAAAWLRRYLQLCTEKLSRFTAGGVAQMMVAVARSGGLADARWLQAACATLASKSDVLGANDMADAVIALAALRRRRFEVLAVQPSTRNQGPQPADAVSWGGINTADAAAAKGVASASASRSSSSPSADGRIQREQRVLLEALLSRCTTKLSLLPDDRLVGLMAGLAELDVRPDSAWLGTLLDMTLTRMTSEAAAPSAPPSLATLPASLPMPAPMPNPPERSLQEPSTAAVTSSSPSAAATAESDLKKLTPWAPSDLRLPSVAPAGSGSVSSRAFSPRLLSELLVSVAKLGVVPPRRWTRAFLEAASRQLEGFDAASLNRLLWGLVVLDMRPSREWTNRLMEHVRQCLPAEEQRSGGPGSADWGERYDMPLVWAAGQGG</sequence>
<feature type="non-terminal residue" evidence="2">
    <location>
        <position position="1015"/>
    </location>
</feature>
<gene>
    <name evidence="2" type="ORF">Vretimale_13359</name>
</gene>
<comment type="caution">
    <text evidence="2">The sequence shown here is derived from an EMBL/GenBank/DDBJ whole genome shotgun (WGS) entry which is preliminary data.</text>
</comment>
<feature type="compositionally biased region" description="Basic residues" evidence="1">
    <location>
        <begin position="367"/>
        <end position="383"/>
    </location>
</feature>
<feature type="region of interest" description="Disordered" evidence="1">
    <location>
        <begin position="585"/>
        <end position="628"/>
    </location>
</feature>
<feature type="compositionally biased region" description="Low complexity" evidence="1">
    <location>
        <begin position="829"/>
        <end position="844"/>
    </location>
</feature>
<feature type="compositionally biased region" description="Low complexity" evidence="1">
    <location>
        <begin position="861"/>
        <end position="879"/>
    </location>
</feature>
<organism evidence="2 3">
    <name type="scientific">Volvox reticuliferus</name>
    <dbReference type="NCBI Taxonomy" id="1737510"/>
    <lineage>
        <taxon>Eukaryota</taxon>
        <taxon>Viridiplantae</taxon>
        <taxon>Chlorophyta</taxon>
        <taxon>core chlorophytes</taxon>
        <taxon>Chlorophyceae</taxon>
        <taxon>CS clade</taxon>
        <taxon>Chlamydomonadales</taxon>
        <taxon>Volvocaceae</taxon>
        <taxon>Volvox</taxon>
    </lineage>
</organism>
<accession>A0A8J4GLT1</accession>
<dbReference type="AlphaFoldDB" id="A0A8J4GLT1"/>
<feature type="compositionally biased region" description="Low complexity" evidence="1">
    <location>
        <begin position="218"/>
        <end position="246"/>
    </location>
</feature>